<dbReference type="Proteomes" id="UP000322035">
    <property type="component" value="Chromosome"/>
</dbReference>
<evidence type="ECO:0000313" key="2">
    <source>
        <dbReference type="EMBL" id="QEL44453.1"/>
    </source>
</evidence>
<evidence type="ECO:0000313" key="3">
    <source>
        <dbReference type="Proteomes" id="UP000322035"/>
    </source>
</evidence>
<dbReference type="EMBL" id="CP043435">
    <property type="protein sequence ID" value="QEL44453.1"/>
    <property type="molecule type" value="Genomic_DNA"/>
</dbReference>
<gene>
    <name evidence="2" type="ORF">CFVT_0472</name>
</gene>
<name>A0AAE6IY30_CAMFE</name>
<keyword evidence="1" id="KW-0812">Transmembrane</keyword>
<sequence>MIFADDRSIITSFSFLGYSIVIGGVLSYMIRLNHNFTSGALLWAVRRTNDVFRPDPIQKYSYAPVGDFYNPALTQINNGRNFIRPLYPIGFFCPYRNAFKNDNFIPFMRIYVFYKHTDGTSRVAGYLKDMFYVPKNGLKQGEILMRGSIKYMVVDLGITDFYLVVKIEIRLIDGVGVSTSFLDDSQYFGVNLGTAKLKTSHPSYTYISKTHTTNMHYLIYYPDGIYISPYITHHDFGNITEPKSISYTLFNNSRNTQVLRNTDMQGFAGLNIKDISIGNKIYPYEQTTFSVVALTFGDIELKANLGLAFSDFGCYFSFAGKRNVIFAFVPNDEYYEEKSLKTDIFTALKGNEKRVALAKKCKINTGFKLIFKSSLNLNSCMELLSYGAKQNLLVPLWNSAFFASVDISGATSLEVPEFCEFEVGKFITVISQYADPIFRKVLEINGKSISIDDMVDIHKGDIIAPLFKATIAKQTSLSRSSKDTLELKLEMKECD</sequence>
<evidence type="ECO:0000256" key="1">
    <source>
        <dbReference type="SAM" id="Phobius"/>
    </source>
</evidence>
<organism evidence="2 3">
    <name type="scientific">Campylobacter fetus subsp. venerealis NCTC 10354</name>
    <dbReference type="NCBI Taxonomy" id="983328"/>
    <lineage>
        <taxon>Bacteria</taxon>
        <taxon>Pseudomonadati</taxon>
        <taxon>Campylobacterota</taxon>
        <taxon>Epsilonproteobacteria</taxon>
        <taxon>Campylobacterales</taxon>
        <taxon>Campylobacteraceae</taxon>
        <taxon>Campylobacter</taxon>
        <taxon>Campylobacter fetus subsp. venerealis bv. venerealis</taxon>
    </lineage>
</organism>
<reference evidence="2 3" key="1">
    <citation type="submission" date="2019-08" db="EMBL/GenBank/DDBJ databases">
        <title>Complete genomes of the Campylobacter fetus subsp. venerealis, Campylobacter lari subsp. concheus, Campylobacter sputorum bv. sputorum and Campylobacter volucris type strains.</title>
        <authorList>
            <person name="Miller W.G."/>
            <person name="Yee E."/>
        </authorList>
    </citation>
    <scope>NUCLEOTIDE SEQUENCE [LARGE SCALE GENOMIC DNA]</scope>
    <source>
        <strain evidence="2 3">NCTC 10354</strain>
    </source>
</reference>
<keyword evidence="1" id="KW-1133">Transmembrane helix</keyword>
<accession>A0AAE6IY30</accession>
<protein>
    <submittedName>
        <fullName evidence="2">Uncharacterized protein</fullName>
    </submittedName>
</protein>
<keyword evidence="1" id="KW-0472">Membrane</keyword>
<dbReference type="AlphaFoldDB" id="A0AAE6IY30"/>
<proteinExistence type="predicted"/>
<feature type="transmembrane region" description="Helical" evidence="1">
    <location>
        <begin position="12"/>
        <end position="30"/>
    </location>
</feature>